<sequence length="214" mass="23335">MDAAQAEKPSGGLVAIPGVVLDPSHTFDFRFSFAFDLHPGVDFDTTPGPAFNSDSATDHSSDFNEAKDNRETEHFGCIDTKDDGIFSVVPRGALTKREEEAKGDFFSGIRADLSLSGVKSDKQRMFSILSKVLIYRIYEVEGSAQPRKLHALTGLNCRFSAARQALESTCEKIFNTQPHAACAHLHAHTPEAAEELLPGASRPANRRMLAILSN</sequence>
<dbReference type="AlphaFoldDB" id="A0A4C1YFI5"/>
<dbReference type="EMBL" id="BGZK01001187">
    <property type="protein sequence ID" value="GBP73800.1"/>
    <property type="molecule type" value="Genomic_DNA"/>
</dbReference>
<dbReference type="Proteomes" id="UP000299102">
    <property type="component" value="Unassembled WGS sequence"/>
</dbReference>
<evidence type="ECO:0000256" key="1">
    <source>
        <dbReference type="SAM" id="MobiDB-lite"/>
    </source>
</evidence>
<protein>
    <submittedName>
        <fullName evidence="2">Uncharacterized protein</fullName>
    </submittedName>
</protein>
<accession>A0A4C1YFI5</accession>
<organism evidence="2 3">
    <name type="scientific">Eumeta variegata</name>
    <name type="common">Bagworm moth</name>
    <name type="synonym">Eumeta japonica</name>
    <dbReference type="NCBI Taxonomy" id="151549"/>
    <lineage>
        <taxon>Eukaryota</taxon>
        <taxon>Metazoa</taxon>
        <taxon>Ecdysozoa</taxon>
        <taxon>Arthropoda</taxon>
        <taxon>Hexapoda</taxon>
        <taxon>Insecta</taxon>
        <taxon>Pterygota</taxon>
        <taxon>Neoptera</taxon>
        <taxon>Endopterygota</taxon>
        <taxon>Lepidoptera</taxon>
        <taxon>Glossata</taxon>
        <taxon>Ditrysia</taxon>
        <taxon>Tineoidea</taxon>
        <taxon>Psychidae</taxon>
        <taxon>Oiketicinae</taxon>
        <taxon>Eumeta</taxon>
    </lineage>
</organism>
<comment type="caution">
    <text evidence="2">The sequence shown here is derived from an EMBL/GenBank/DDBJ whole genome shotgun (WGS) entry which is preliminary data.</text>
</comment>
<reference evidence="2 3" key="1">
    <citation type="journal article" date="2019" name="Commun. Biol.">
        <title>The bagworm genome reveals a unique fibroin gene that provides high tensile strength.</title>
        <authorList>
            <person name="Kono N."/>
            <person name="Nakamura H."/>
            <person name="Ohtoshi R."/>
            <person name="Tomita M."/>
            <person name="Numata K."/>
            <person name="Arakawa K."/>
        </authorList>
    </citation>
    <scope>NUCLEOTIDE SEQUENCE [LARGE SCALE GENOMIC DNA]</scope>
</reference>
<feature type="compositionally biased region" description="Basic and acidic residues" evidence="1">
    <location>
        <begin position="56"/>
        <end position="68"/>
    </location>
</feature>
<proteinExistence type="predicted"/>
<evidence type="ECO:0000313" key="2">
    <source>
        <dbReference type="EMBL" id="GBP73800.1"/>
    </source>
</evidence>
<feature type="region of interest" description="Disordered" evidence="1">
    <location>
        <begin position="46"/>
        <end position="68"/>
    </location>
</feature>
<evidence type="ECO:0000313" key="3">
    <source>
        <dbReference type="Proteomes" id="UP000299102"/>
    </source>
</evidence>
<name>A0A4C1YFI5_EUMVA</name>
<keyword evidence="3" id="KW-1185">Reference proteome</keyword>
<gene>
    <name evidence="2" type="ORF">EVAR_54852_1</name>
</gene>